<comment type="caution">
    <text evidence="2">The sequence shown here is derived from an EMBL/GenBank/DDBJ whole genome shotgun (WGS) entry which is preliminary data.</text>
</comment>
<evidence type="ECO:0000313" key="3">
    <source>
        <dbReference type="Proteomes" id="UP001597094"/>
    </source>
</evidence>
<dbReference type="InterPro" id="IPR035986">
    <property type="entry name" value="PKD_dom_sf"/>
</dbReference>
<dbReference type="Gene3D" id="2.120.10.30">
    <property type="entry name" value="TolB, C-terminal domain"/>
    <property type="match status" value="1"/>
</dbReference>
<organism evidence="2 3">
    <name type="scientific">Pontibacter rugosus</name>
    <dbReference type="NCBI Taxonomy" id="1745966"/>
    <lineage>
        <taxon>Bacteria</taxon>
        <taxon>Pseudomonadati</taxon>
        <taxon>Bacteroidota</taxon>
        <taxon>Cytophagia</taxon>
        <taxon>Cytophagales</taxon>
        <taxon>Hymenobacteraceae</taxon>
        <taxon>Pontibacter</taxon>
    </lineage>
</organism>
<dbReference type="Pfam" id="PF18962">
    <property type="entry name" value="Por_Secre_tail"/>
    <property type="match status" value="1"/>
</dbReference>
<dbReference type="Proteomes" id="UP001597094">
    <property type="component" value="Unassembled WGS sequence"/>
</dbReference>
<dbReference type="PANTHER" id="PTHR42754:SF1">
    <property type="entry name" value="LIPOPROTEIN"/>
    <property type="match status" value="1"/>
</dbReference>
<sequence length="840" mass="91203">GFFQAFHPAFAIEFPILSISIMKNHLPYFSETNFKFYNAYSGRILFLLLPLLLLSFVTKAQLNLEWVKTFDETAYSSRNTAVAVDTAGNSIVAADYGSLSSSTSIKVFKFNPAGEIIWTDSLESADRALSLVHMKLDEAGNIFVLANSWTAGPDGRVVVIKLSPEGRQIWASYEGGGGIGSDKGSELVLDAAGNAFYIANFAFSKEEQSTVLVKLNGADGSTAWVKKSSREDGYSNLAVDADGSIYVVGITSARGGDSDALLLRYNAAGTLLYRKSFGQVYGNNSAEEVFIGDSQVYLTGVNAYNAKNLLLAWGIDKDGILLWEQVIDTGSPDIGILVDATIDQQENLILAGIRRFNKASSDYLVVKISPSGEQLWQQTYDAPGNSMDWPRAVAVDSKGQIAVTGFSRLDAVRLNFYDDVLTVLFSANGSILGAEFYGQGDTVNDYSHALAFDKYDNLYFSGYSSLRGSETNFRSNLFTLKYKTAPTCNVPVAVKLYLPPTPVKLGDQLRTTALLGDYAMQRDEGVKWTWGDGSSSMSYTAFGTNRITGQHTYAEAGIYKIGLNFSETCLKPTSDDYMQWKAVYDPAAGTVSGAGWIGDAVRPVSLAQLQTNSLFTFSVRYRNAKATTPTGITLLTMPDKSLFYSSTIHWLVIKANRAVWEGEGTLNGKGKYKFVASAHDGGGRGQNDNSDNLRIKVWDMQSGAVVYDSYAMGGEIYDMAQLYPSIGGGQIIINSRPRPAVRAASERALTALSSSEDMQAHPNPFTTKATVKFTLAQEGKYSLLLYDMKGALLGEVKQGQAASGETVSVEIDGTALAKGMYFVKLQANGEVRTLKLVVVK</sequence>
<reference evidence="3" key="1">
    <citation type="journal article" date="2019" name="Int. J. Syst. Evol. Microbiol.">
        <title>The Global Catalogue of Microorganisms (GCM) 10K type strain sequencing project: providing services to taxonomists for standard genome sequencing and annotation.</title>
        <authorList>
            <consortium name="The Broad Institute Genomics Platform"/>
            <consortium name="The Broad Institute Genome Sequencing Center for Infectious Disease"/>
            <person name="Wu L."/>
            <person name="Ma J."/>
        </authorList>
    </citation>
    <scope>NUCLEOTIDE SEQUENCE [LARGE SCALE GENOMIC DNA]</scope>
    <source>
        <strain evidence="3">JCM 31319</strain>
    </source>
</reference>
<evidence type="ECO:0000313" key="2">
    <source>
        <dbReference type="EMBL" id="MFD1186688.1"/>
    </source>
</evidence>
<dbReference type="SUPFAM" id="SSF49299">
    <property type="entry name" value="PKD domain"/>
    <property type="match status" value="1"/>
</dbReference>
<dbReference type="InterPro" id="IPR000601">
    <property type="entry name" value="PKD_dom"/>
</dbReference>
<dbReference type="SUPFAM" id="SSF63829">
    <property type="entry name" value="Calcium-dependent phosphotriesterase"/>
    <property type="match status" value="1"/>
</dbReference>
<feature type="domain" description="PKD" evidence="1">
    <location>
        <begin position="527"/>
        <end position="568"/>
    </location>
</feature>
<keyword evidence="3" id="KW-1185">Reference proteome</keyword>
<evidence type="ECO:0000259" key="1">
    <source>
        <dbReference type="PROSITE" id="PS50093"/>
    </source>
</evidence>
<protein>
    <submittedName>
        <fullName evidence="2">T9SS type A sorting domain-containing protein</fullName>
    </submittedName>
</protein>
<dbReference type="RefSeq" id="WP_377527150.1">
    <property type="nucleotide sequence ID" value="NZ_JBHTLD010000085.1"/>
</dbReference>
<dbReference type="EMBL" id="JBHTLD010000085">
    <property type="protein sequence ID" value="MFD1186688.1"/>
    <property type="molecule type" value="Genomic_DNA"/>
</dbReference>
<feature type="non-terminal residue" evidence="2">
    <location>
        <position position="1"/>
    </location>
</feature>
<dbReference type="NCBIfam" id="TIGR04183">
    <property type="entry name" value="Por_Secre_tail"/>
    <property type="match status" value="1"/>
</dbReference>
<accession>A0ABW3SP39</accession>
<name>A0ABW3SP39_9BACT</name>
<gene>
    <name evidence="2" type="ORF">ACFQ2O_10770</name>
</gene>
<dbReference type="PROSITE" id="PS50093">
    <property type="entry name" value="PKD"/>
    <property type="match status" value="1"/>
</dbReference>
<dbReference type="InterPro" id="IPR011042">
    <property type="entry name" value="6-blade_b-propeller_TolB-like"/>
</dbReference>
<dbReference type="InterPro" id="IPR026444">
    <property type="entry name" value="Secre_tail"/>
</dbReference>
<proteinExistence type="predicted"/>
<dbReference type="PANTHER" id="PTHR42754">
    <property type="entry name" value="ENDOGLUCANASE"/>
    <property type="match status" value="1"/>
</dbReference>